<keyword evidence="4" id="KW-1185">Reference proteome</keyword>
<dbReference type="Proteomes" id="UP000319557">
    <property type="component" value="Chromosome"/>
</dbReference>
<dbReference type="Gene3D" id="2.60.120.560">
    <property type="entry name" value="Exo-inulinase, domain 1"/>
    <property type="match status" value="1"/>
</dbReference>
<gene>
    <name evidence="3" type="ORF">EC9_28260</name>
</gene>
<dbReference type="OrthoDB" id="272468at2"/>
<sequence precursor="true">MRCIFAASLALLFASSPLAADQPTTLPAESGEMTSIFNGKDLTGWDGDPRLWSVKDGVIHGETTAENVAKGNTFLIWQDGKTKDFELRLSFRCNATNNSGVQYRSRHITEGKPRNAWVMRGYQHEIRNEENLPNVSGFIYDEGGKRGRICLVGEKATWGKDGKKVEGKLIDAAEYKELFNVGEWNEVAIIAKGNHLRHYMNGRLVLDFTDATPELALLDGMLALQLHAGKPMWVEFKDIRIRELK</sequence>
<dbReference type="GO" id="GO:0016787">
    <property type="term" value="F:hydrolase activity"/>
    <property type="evidence" value="ECO:0007669"/>
    <property type="project" value="InterPro"/>
</dbReference>
<evidence type="ECO:0000313" key="4">
    <source>
        <dbReference type="Proteomes" id="UP000319557"/>
    </source>
</evidence>
<reference evidence="3 4" key="1">
    <citation type="submission" date="2019-02" db="EMBL/GenBank/DDBJ databases">
        <title>Deep-cultivation of Planctomycetes and their phenomic and genomic characterization uncovers novel biology.</title>
        <authorList>
            <person name="Wiegand S."/>
            <person name="Jogler M."/>
            <person name="Boedeker C."/>
            <person name="Pinto D."/>
            <person name="Vollmers J."/>
            <person name="Rivas-Marin E."/>
            <person name="Kohn T."/>
            <person name="Peeters S.H."/>
            <person name="Heuer A."/>
            <person name="Rast P."/>
            <person name="Oberbeckmann S."/>
            <person name="Bunk B."/>
            <person name="Jeske O."/>
            <person name="Meyerdierks A."/>
            <person name="Storesund J.E."/>
            <person name="Kallscheuer N."/>
            <person name="Luecker S."/>
            <person name="Lage O.M."/>
            <person name="Pohl T."/>
            <person name="Merkel B.J."/>
            <person name="Hornburger P."/>
            <person name="Mueller R.-W."/>
            <person name="Bruemmer F."/>
            <person name="Labrenz M."/>
            <person name="Spormann A.M."/>
            <person name="Op den Camp H."/>
            <person name="Overmann J."/>
            <person name="Amann R."/>
            <person name="Jetten M.S.M."/>
            <person name="Mascher T."/>
            <person name="Medema M.H."/>
            <person name="Devos D.P."/>
            <person name="Kaster A.-K."/>
            <person name="Ovreas L."/>
            <person name="Rohde M."/>
            <person name="Galperin M.Y."/>
            <person name="Jogler C."/>
        </authorList>
    </citation>
    <scope>NUCLEOTIDE SEQUENCE [LARGE SCALE GENOMIC DNA]</scope>
    <source>
        <strain evidence="3 4">EC9</strain>
    </source>
</reference>
<organism evidence="3 4">
    <name type="scientific">Rosistilla ulvae</name>
    <dbReference type="NCBI Taxonomy" id="1930277"/>
    <lineage>
        <taxon>Bacteria</taxon>
        <taxon>Pseudomonadati</taxon>
        <taxon>Planctomycetota</taxon>
        <taxon>Planctomycetia</taxon>
        <taxon>Pirellulales</taxon>
        <taxon>Pirellulaceae</taxon>
        <taxon>Rosistilla</taxon>
    </lineage>
</organism>
<dbReference type="EMBL" id="CP036261">
    <property type="protein sequence ID" value="QDS88635.1"/>
    <property type="molecule type" value="Genomic_DNA"/>
</dbReference>
<feature type="chain" id="PRO_5022015546" description="3-keto-alpha-glucoside-1,2-lyase/3-keto-2-hydroxy-glucal hydratase domain-containing protein" evidence="1">
    <location>
        <begin position="20"/>
        <end position="245"/>
    </location>
</feature>
<keyword evidence="1" id="KW-0732">Signal</keyword>
<dbReference type="Pfam" id="PF06439">
    <property type="entry name" value="3keto-disac_hyd"/>
    <property type="match status" value="1"/>
</dbReference>
<dbReference type="AlphaFoldDB" id="A0A517M182"/>
<evidence type="ECO:0000259" key="2">
    <source>
        <dbReference type="Pfam" id="PF06439"/>
    </source>
</evidence>
<feature type="signal peptide" evidence="1">
    <location>
        <begin position="1"/>
        <end position="19"/>
    </location>
</feature>
<protein>
    <recommendedName>
        <fullName evidence="2">3-keto-alpha-glucoside-1,2-lyase/3-keto-2-hydroxy-glucal hydratase domain-containing protein</fullName>
    </recommendedName>
</protein>
<dbReference type="InterPro" id="IPR010496">
    <property type="entry name" value="AL/BT2_dom"/>
</dbReference>
<evidence type="ECO:0000313" key="3">
    <source>
        <dbReference type="EMBL" id="QDS88635.1"/>
    </source>
</evidence>
<name>A0A517M182_9BACT</name>
<dbReference type="RefSeq" id="WP_145345991.1">
    <property type="nucleotide sequence ID" value="NZ_CP036261.1"/>
</dbReference>
<feature type="domain" description="3-keto-alpha-glucoside-1,2-lyase/3-keto-2-hydroxy-glucal hydratase" evidence="2">
    <location>
        <begin position="33"/>
        <end position="242"/>
    </location>
</feature>
<proteinExistence type="predicted"/>
<evidence type="ECO:0000256" key="1">
    <source>
        <dbReference type="SAM" id="SignalP"/>
    </source>
</evidence>
<accession>A0A517M182</accession>
<dbReference type="KEGG" id="ruv:EC9_28260"/>